<gene>
    <name evidence="1" type="ORF">V9T40_007446</name>
</gene>
<evidence type="ECO:0000313" key="2">
    <source>
        <dbReference type="Proteomes" id="UP001367676"/>
    </source>
</evidence>
<accession>A0AAN9U511</accession>
<keyword evidence="2" id="KW-1185">Reference proteome</keyword>
<reference evidence="1 2" key="1">
    <citation type="submission" date="2024-03" db="EMBL/GenBank/DDBJ databases">
        <title>Adaptation during the transition from Ophiocordyceps entomopathogen to insect associate is accompanied by gene loss and intensified selection.</title>
        <authorList>
            <person name="Ward C.M."/>
            <person name="Onetto C.A."/>
            <person name="Borneman A.R."/>
        </authorList>
    </citation>
    <scope>NUCLEOTIDE SEQUENCE [LARGE SCALE GENOMIC DNA]</scope>
    <source>
        <strain evidence="1">AWRI1</strain>
        <tissue evidence="1">Single Adult Female</tissue>
    </source>
</reference>
<dbReference type="AlphaFoldDB" id="A0AAN9U511"/>
<dbReference type="Proteomes" id="UP001367676">
    <property type="component" value="Unassembled WGS sequence"/>
</dbReference>
<organism evidence="1 2">
    <name type="scientific">Parthenolecanium corni</name>
    <dbReference type="NCBI Taxonomy" id="536013"/>
    <lineage>
        <taxon>Eukaryota</taxon>
        <taxon>Metazoa</taxon>
        <taxon>Ecdysozoa</taxon>
        <taxon>Arthropoda</taxon>
        <taxon>Hexapoda</taxon>
        <taxon>Insecta</taxon>
        <taxon>Pterygota</taxon>
        <taxon>Neoptera</taxon>
        <taxon>Paraneoptera</taxon>
        <taxon>Hemiptera</taxon>
        <taxon>Sternorrhyncha</taxon>
        <taxon>Coccoidea</taxon>
        <taxon>Coccidae</taxon>
        <taxon>Parthenolecanium</taxon>
    </lineage>
</organism>
<evidence type="ECO:0000313" key="1">
    <source>
        <dbReference type="EMBL" id="KAK7605588.1"/>
    </source>
</evidence>
<protein>
    <submittedName>
        <fullName evidence="1">Uncharacterized protein</fullName>
    </submittedName>
</protein>
<name>A0AAN9U511_9HEMI</name>
<comment type="caution">
    <text evidence="1">The sequence shown here is derived from an EMBL/GenBank/DDBJ whole genome shotgun (WGS) entry which is preliminary data.</text>
</comment>
<dbReference type="EMBL" id="JBBCAQ010000002">
    <property type="protein sequence ID" value="KAK7605588.1"/>
    <property type="molecule type" value="Genomic_DNA"/>
</dbReference>
<proteinExistence type="predicted"/>
<sequence>MVSFYAGAYSCIASSKRFSSFLTLRYAATAALFANETTRRSTCTSTSSIPYYAVTVSARIVSYRIVSTRVYRKLYFLPRLWRNIFFSPTTTTNQQLESRALGTSLLLVVGTPTPEPTAGYLIDEAEIFTTHSTLPSVAAALRFYSARQPQRQFNSALAHADHGHLNFVQYFSSEATKTKYPFRFLITHQDTVAESRLLRRGSGIGIDIDIPKNRYSLAVPSSVSVIVADTDALNRASTTCDSACGCACAKEKISGTTSRGANSSAEADPALVIRPRIIPLALAESRSPIRTTNRDQQRGPALPRRPRPVIIARLVTVTEPSFVDAPSDLCEFESLIDSSVVPFRVPDPV</sequence>